<gene>
    <name evidence="2" type="ORF">SAMN05660909_02919</name>
</gene>
<feature type="chain" id="PRO_5011702427" evidence="1">
    <location>
        <begin position="20"/>
        <end position="274"/>
    </location>
</feature>
<dbReference type="RefSeq" id="WP_139170173.1">
    <property type="nucleotide sequence ID" value="NZ_BKAT01000018.1"/>
</dbReference>
<feature type="signal peptide" evidence="1">
    <location>
        <begin position="1"/>
        <end position="19"/>
    </location>
</feature>
<dbReference type="STRING" id="408074.SAMN05660909_02919"/>
<dbReference type="EMBL" id="FNRL01000012">
    <property type="protein sequence ID" value="SEA66858.1"/>
    <property type="molecule type" value="Genomic_DNA"/>
</dbReference>
<proteinExistence type="predicted"/>
<name>A0A1H4D2Q2_9BACT</name>
<dbReference type="Proteomes" id="UP000199656">
    <property type="component" value="Unassembled WGS sequence"/>
</dbReference>
<protein>
    <submittedName>
        <fullName evidence="2">Uncharacterized protein</fullName>
    </submittedName>
</protein>
<evidence type="ECO:0000313" key="2">
    <source>
        <dbReference type="EMBL" id="SEA66858.1"/>
    </source>
</evidence>
<organism evidence="2 3">
    <name type="scientific">Chitinophaga terrae</name>
    <name type="common">ex Kim and Jung 2007</name>
    <dbReference type="NCBI Taxonomy" id="408074"/>
    <lineage>
        <taxon>Bacteria</taxon>
        <taxon>Pseudomonadati</taxon>
        <taxon>Bacteroidota</taxon>
        <taxon>Chitinophagia</taxon>
        <taxon>Chitinophagales</taxon>
        <taxon>Chitinophagaceae</taxon>
        <taxon>Chitinophaga</taxon>
    </lineage>
</organism>
<dbReference type="AlphaFoldDB" id="A0A1H4D2Q2"/>
<dbReference type="OrthoDB" id="1075024at2"/>
<reference evidence="3" key="1">
    <citation type="submission" date="2016-10" db="EMBL/GenBank/DDBJ databases">
        <authorList>
            <person name="Varghese N."/>
            <person name="Submissions S."/>
        </authorList>
    </citation>
    <scope>NUCLEOTIDE SEQUENCE [LARGE SCALE GENOMIC DNA]</scope>
    <source>
        <strain evidence="3">DSM 23920</strain>
    </source>
</reference>
<keyword evidence="3" id="KW-1185">Reference proteome</keyword>
<keyword evidence="1" id="KW-0732">Signal</keyword>
<sequence>MKPILILFLSCFFTVAVWGQNQLPNTNIDEITDIGKALYRSEMTSWLGTDAFMANFKSLRAKTGGYFSYEKDSMLHCIFYSKDSISKVLCVISFDRNFSSNVSQLDQIERPFTTEEQDYYELRKATQKALLTDTIFKFYENTNPNIVPLIRNGVKSVYVLTGPKSDNVVIIGNDYLLSFNQHNELQGIKKLHKNIIPISYTNSDSASVTMHSHLPETGDYITPTDICTLMLYEKAAKWEQHIVMSKNHVTIWDCKNNRAAALTREAWEKIQKNY</sequence>
<evidence type="ECO:0000313" key="3">
    <source>
        <dbReference type="Proteomes" id="UP000199656"/>
    </source>
</evidence>
<accession>A0A1H4D2Q2</accession>
<evidence type="ECO:0000256" key="1">
    <source>
        <dbReference type="SAM" id="SignalP"/>
    </source>
</evidence>